<organism evidence="1 2">
    <name type="scientific">Atta colombica</name>
    <dbReference type="NCBI Taxonomy" id="520822"/>
    <lineage>
        <taxon>Eukaryota</taxon>
        <taxon>Metazoa</taxon>
        <taxon>Ecdysozoa</taxon>
        <taxon>Arthropoda</taxon>
        <taxon>Hexapoda</taxon>
        <taxon>Insecta</taxon>
        <taxon>Pterygota</taxon>
        <taxon>Neoptera</taxon>
        <taxon>Endopterygota</taxon>
        <taxon>Hymenoptera</taxon>
        <taxon>Apocrita</taxon>
        <taxon>Aculeata</taxon>
        <taxon>Formicoidea</taxon>
        <taxon>Formicidae</taxon>
        <taxon>Myrmicinae</taxon>
        <taxon>Atta</taxon>
    </lineage>
</organism>
<dbReference type="AlphaFoldDB" id="A0A195BXY2"/>
<keyword evidence="2" id="KW-1185">Reference proteome</keyword>
<accession>A0A195BXY2</accession>
<dbReference type="Proteomes" id="UP000078540">
    <property type="component" value="Unassembled WGS sequence"/>
</dbReference>
<dbReference type="EMBL" id="KQ976394">
    <property type="protein sequence ID" value="KYM93150.1"/>
    <property type="molecule type" value="Genomic_DNA"/>
</dbReference>
<reference evidence="1 2" key="1">
    <citation type="submission" date="2015-09" db="EMBL/GenBank/DDBJ databases">
        <title>Atta colombica WGS genome.</title>
        <authorList>
            <person name="Nygaard S."/>
            <person name="Hu H."/>
            <person name="Boomsma J."/>
            <person name="Zhang G."/>
        </authorList>
    </citation>
    <scope>NUCLEOTIDE SEQUENCE [LARGE SCALE GENOMIC DNA]</scope>
    <source>
        <strain evidence="1">Treedump-2</strain>
        <tissue evidence="1">Whole body</tissue>
    </source>
</reference>
<proteinExistence type="predicted"/>
<evidence type="ECO:0000313" key="2">
    <source>
        <dbReference type="Proteomes" id="UP000078540"/>
    </source>
</evidence>
<gene>
    <name evidence="1" type="ORF">ALC53_00085</name>
</gene>
<sequence length="139" mass="16262">MWQSIWYCHTANLLMEISLVRETAHSFDSRQLVRAKFTTMINTLRELSEQSEARSLSTFPMLRSRHVSRVVKIATAALAYEKKSKISTKHMFHSEQFRKIVVHVYDMRICAHPILWSNFIVTHGTYHQNGKSLEVIINN</sequence>
<name>A0A195BXY2_9HYME</name>
<evidence type="ECO:0000313" key="1">
    <source>
        <dbReference type="EMBL" id="KYM93150.1"/>
    </source>
</evidence>
<protein>
    <submittedName>
        <fullName evidence="1">Uncharacterized protein</fullName>
    </submittedName>
</protein>